<dbReference type="EMBL" id="JAGSNF010000019">
    <property type="protein sequence ID" value="MBR7744280.1"/>
    <property type="molecule type" value="Genomic_DNA"/>
</dbReference>
<feature type="signal peptide" evidence="2">
    <location>
        <begin position="1"/>
        <end position="24"/>
    </location>
</feature>
<evidence type="ECO:0000313" key="5">
    <source>
        <dbReference type="Proteomes" id="UP000677016"/>
    </source>
</evidence>
<dbReference type="Pfam" id="PF19878">
    <property type="entry name" value="DUF6351"/>
    <property type="match status" value="1"/>
</dbReference>
<feature type="region of interest" description="Disordered" evidence="1">
    <location>
        <begin position="617"/>
        <end position="646"/>
    </location>
</feature>
<gene>
    <name evidence="4" type="ORF">KC207_13375</name>
</gene>
<sequence>MTPTSRRPSRRVRALAGTAPLALAVPLGIGALAPAGAAADEADPLAFAGPRETPFFCESDEFRTADGSYLPASTGPDCEVPTEVDHVYRSTGGGFTPLPEDETRPDDLAYTTVKGERVPFIVRVETGTEDRGIYEIAMLDDPADDVEPTAGTRSPGWNDKLVYTFGGGCRSGWYRQGPGTGGVLVPSMLERGYAVASSSLNVFGHNCDDLLSAEVMAQTKRHFEQTYGTPRWTIGWGCSGGSYQGHQIADNYPGLLDGVIAGCSFPDVGFGTSQMLFDSRVLQTWFEDNPDAFTEDQRTAVSGFGVANALPAQSGGAARLDPDAEFDSSVPADARYDAQANPDGARGTVWDHGRNAYGVDPETGFARVPSDNVGVQYGLEAWEDGVIDADQFLDLNAGVGGIDVDANPTASRTAADPTARENAYRTGRMLNGGNGLGDVPLIDYRAYTDDLEGGDIHMRYQSFSTRERLVAANGDADNQVMLVEDDSRGLFDSESPVLVYALDAIDRWIATVQKDTRPGSQHGKVSRSRPKDLVDSCWTPDGERIRERQVYEGDTRCNELYPSYASPRIVAGGPVASDVITCELAAPDREEYPQTTDAQWERLQEVFAGGVCDYSRDGVDQQDPDGTWLDFSAPGEWTVRGSDPTR</sequence>
<dbReference type="AlphaFoldDB" id="A0A941D9L2"/>
<dbReference type="RefSeq" id="WP_211603803.1">
    <property type="nucleotide sequence ID" value="NZ_JAGSNF010000019.1"/>
</dbReference>
<accession>A0A941D9L2</accession>
<evidence type="ECO:0000259" key="3">
    <source>
        <dbReference type="Pfam" id="PF19878"/>
    </source>
</evidence>
<feature type="domain" description="DUF6351" evidence="3">
    <location>
        <begin position="47"/>
        <end position="622"/>
    </location>
</feature>
<keyword evidence="2" id="KW-0732">Signal</keyword>
<evidence type="ECO:0000313" key="4">
    <source>
        <dbReference type="EMBL" id="MBR7744280.1"/>
    </source>
</evidence>
<proteinExistence type="predicted"/>
<reference evidence="4" key="1">
    <citation type="submission" date="2021-04" db="EMBL/GenBank/DDBJ databases">
        <title>Phycicoccus avicenniae sp. nov., a novel endophytic actinomycetes isolated from branch of Avicennia mariana.</title>
        <authorList>
            <person name="Tuo L."/>
        </authorList>
    </citation>
    <scope>NUCLEOTIDE SEQUENCE</scope>
    <source>
        <strain evidence="4">BSK3Z-2</strain>
    </source>
</reference>
<dbReference type="InterPro" id="IPR045556">
    <property type="entry name" value="DUF6351"/>
</dbReference>
<evidence type="ECO:0000256" key="2">
    <source>
        <dbReference type="SAM" id="SignalP"/>
    </source>
</evidence>
<dbReference type="Proteomes" id="UP000677016">
    <property type="component" value="Unassembled WGS sequence"/>
</dbReference>
<comment type="caution">
    <text evidence="4">The sequence shown here is derived from an EMBL/GenBank/DDBJ whole genome shotgun (WGS) entry which is preliminary data.</text>
</comment>
<dbReference type="SUPFAM" id="SSF53474">
    <property type="entry name" value="alpha/beta-Hydrolases"/>
    <property type="match status" value="1"/>
</dbReference>
<evidence type="ECO:0000256" key="1">
    <source>
        <dbReference type="SAM" id="MobiDB-lite"/>
    </source>
</evidence>
<name>A0A941D9L2_9MICO</name>
<protein>
    <recommendedName>
        <fullName evidence="3">DUF6351 domain-containing protein</fullName>
    </recommendedName>
</protein>
<organism evidence="4 5">
    <name type="scientific">Phycicoccus avicenniae</name>
    <dbReference type="NCBI Taxonomy" id="2828860"/>
    <lineage>
        <taxon>Bacteria</taxon>
        <taxon>Bacillati</taxon>
        <taxon>Actinomycetota</taxon>
        <taxon>Actinomycetes</taxon>
        <taxon>Micrococcales</taxon>
        <taxon>Intrasporangiaceae</taxon>
        <taxon>Phycicoccus</taxon>
    </lineage>
</organism>
<feature type="chain" id="PRO_5038714204" description="DUF6351 domain-containing protein" evidence="2">
    <location>
        <begin position="25"/>
        <end position="646"/>
    </location>
</feature>
<keyword evidence="5" id="KW-1185">Reference proteome</keyword>
<dbReference type="InterPro" id="IPR029058">
    <property type="entry name" value="AB_hydrolase_fold"/>
</dbReference>